<protein>
    <submittedName>
        <fullName evidence="5">Helix-turn-helix domain-containing protein</fullName>
    </submittedName>
</protein>
<reference evidence="5" key="1">
    <citation type="submission" date="2022-11" db="EMBL/GenBank/DDBJ databases">
        <title>Marilongibacter aestuarii gen. nov., sp. nov., isolated from tidal flat sediment.</title>
        <authorList>
            <person name="Jiayan W."/>
        </authorList>
    </citation>
    <scope>NUCLEOTIDE SEQUENCE</scope>
    <source>
        <strain evidence="5">Z1-6</strain>
    </source>
</reference>
<comment type="caution">
    <text evidence="5">The sequence shown here is derived from an EMBL/GenBank/DDBJ whole genome shotgun (WGS) entry which is preliminary data.</text>
</comment>
<dbReference type="AlphaFoldDB" id="A0A9X3F6X7"/>
<name>A0A9X3F6X7_9BACT</name>
<evidence type="ECO:0000256" key="1">
    <source>
        <dbReference type="ARBA" id="ARBA00023015"/>
    </source>
</evidence>
<dbReference type="Gene3D" id="1.10.10.60">
    <property type="entry name" value="Homeodomain-like"/>
    <property type="match status" value="2"/>
</dbReference>
<keyword evidence="3" id="KW-0804">Transcription</keyword>
<evidence type="ECO:0000313" key="5">
    <source>
        <dbReference type="EMBL" id="MCY1720932.1"/>
    </source>
</evidence>
<evidence type="ECO:0000259" key="4">
    <source>
        <dbReference type="PROSITE" id="PS01124"/>
    </source>
</evidence>
<dbReference type="SMART" id="SM00342">
    <property type="entry name" value="HTH_ARAC"/>
    <property type="match status" value="1"/>
</dbReference>
<dbReference type="Pfam" id="PF12833">
    <property type="entry name" value="HTH_18"/>
    <property type="match status" value="1"/>
</dbReference>
<keyword evidence="1" id="KW-0805">Transcription regulation</keyword>
<dbReference type="GO" id="GO:0003700">
    <property type="term" value="F:DNA-binding transcription factor activity"/>
    <property type="evidence" value="ECO:0007669"/>
    <property type="project" value="InterPro"/>
</dbReference>
<dbReference type="PANTHER" id="PTHR43280">
    <property type="entry name" value="ARAC-FAMILY TRANSCRIPTIONAL REGULATOR"/>
    <property type="match status" value="1"/>
</dbReference>
<dbReference type="RefSeq" id="WP_343333266.1">
    <property type="nucleotide sequence ID" value="NZ_JAPOHD010000024.1"/>
</dbReference>
<organism evidence="5 6">
    <name type="scientific">Draconibacterium aestuarii</name>
    <dbReference type="NCBI Taxonomy" id="2998507"/>
    <lineage>
        <taxon>Bacteria</taxon>
        <taxon>Pseudomonadati</taxon>
        <taxon>Bacteroidota</taxon>
        <taxon>Bacteroidia</taxon>
        <taxon>Marinilabiliales</taxon>
        <taxon>Prolixibacteraceae</taxon>
        <taxon>Draconibacterium</taxon>
    </lineage>
</organism>
<accession>A0A9X3F6X7</accession>
<evidence type="ECO:0000256" key="3">
    <source>
        <dbReference type="ARBA" id="ARBA00023163"/>
    </source>
</evidence>
<dbReference type="SUPFAM" id="SSF46689">
    <property type="entry name" value="Homeodomain-like"/>
    <property type="match status" value="1"/>
</dbReference>
<dbReference type="PANTHER" id="PTHR43280:SF32">
    <property type="entry name" value="TRANSCRIPTIONAL REGULATORY PROTEIN"/>
    <property type="match status" value="1"/>
</dbReference>
<dbReference type="PRINTS" id="PR00032">
    <property type="entry name" value="HTHARAC"/>
</dbReference>
<keyword evidence="2" id="KW-0238">DNA-binding</keyword>
<dbReference type="EMBL" id="JAPOHD010000024">
    <property type="protein sequence ID" value="MCY1720932.1"/>
    <property type="molecule type" value="Genomic_DNA"/>
</dbReference>
<gene>
    <name evidence="5" type="ORF">OU798_11310</name>
</gene>
<evidence type="ECO:0000313" key="6">
    <source>
        <dbReference type="Proteomes" id="UP001145087"/>
    </source>
</evidence>
<feature type="domain" description="HTH araC/xylS-type" evidence="4">
    <location>
        <begin position="198"/>
        <end position="299"/>
    </location>
</feature>
<dbReference type="InterPro" id="IPR020449">
    <property type="entry name" value="Tscrpt_reg_AraC-type_HTH"/>
</dbReference>
<proteinExistence type="predicted"/>
<dbReference type="GO" id="GO:0043565">
    <property type="term" value="F:sequence-specific DNA binding"/>
    <property type="evidence" value="ECO:0007669"/>
    <property type="project" value="InterPro"/>
</dbReference>
<dbReference type="InterPro" id="IPR009057">
    <property type="entry name" value="Homeodomain-like_sf"/>
</dbReference>
<sequence>MKNIYRIESVADYNKLSGAETFHPLVSIIDFSTIDASYTDHTHFYYGVYAIFLKEVNCGELRYGRNSYDYEEGSLVFIAPGQLIEVIRNNSAPARKGWALLFHPDLITGTNLGKQLSDYNFFSYDINEALHISEREKKMVIECFDKISYEISQPIDKHSRKLIVNNIQLFLDYCIRFYDRQFITREHLNQGAIEQFEKELNSYYQSDKPLSIGLPTVSYFADILHLSANYFGDLIKKETGKSAQEYIHLKIMNLAKERVLDASKTVSEIAYELGFKYPQHFTRMFKKDLGMSPSEYRSLN</sequence>
<dbReference type="InterPro" id="IPR018060">
    <property type="entry name" value="HTH_AraC"/>
</dbReference>
<dbReference type="Proteomes" id="UP001145087">
    <property type="component" value="Unassembled WGS sequence"/>
</dbReference>
<evidence type="ECO:0000256" key="2">
    <source>
        <dbReference type="ARBA" id="ARBA00023125"/>
    </source>
</evidence>
<keyword evidence="6" id="KW-1185">Reference proteome</keyword>
<dbReference type="PROSITE" id="PS01124">
    <property type="entry name" value="HTH_ARAC_FAMILY_2"/>
    <property type="match status" value="1"/>
</dbReference>